<evidence type="ECO:0000313" key="2">
    <source>
        <dbReference type="Proteomes" id="UP000238801"/>
    </source>
</evidence>
<proteinExistence type="predicted"/>
<dbReference type="EMBL" id="PVTT01000001">
    <property type="protein sequence ID" value="PRY95350.1"/>
    <property type="molecule type" value="Genomic_DNA"/>
</dbReference>
<reference evidence="1 2" key="1">
    <citation type="submission" date="2018-03" db="EMBL/GenBank/DDBJ databases">
        <title>Genomic Encyclopedia of Archaeal and Bacterial Type Strains, Phase II (KMG-II): from individual species to whole genera.</title>
        <authorList>
            <person name="Goeker M."/>
        </authorList>
    </citation>
    <scope>NUCLEOTIDE SEQUENCE [LARGE SCALE GENOMIC DNA]</scope>
    <source>
        <strain evidence="1 2">DSM 29318</strain>
    </source>
</reference>
<comment type="caution">
    <text evidence="1">The sequence shown here is derived from an EMBL/GenBank/DDBJ whole genome shotgun (WGS) entry which is preliminary data.</text>
</comment>
<dbReference type="RefSeq" id="WP_106159737.1">
    <property type="nucleotide sequence ID" value="NZ_PVTT01000001.1"/>
</dbReference>
<sequence length="101" mass="10569">MSDDPDIPEATEEDLGPPVLSVFRVETPEGMRYGTGFDPDDMPDAEEAGAIFAQAMTALAVSRVSAGYDEDAEAVLAAIMEALGQNLAAEVQAITGPEPIQ</sequence>
<evidence type="ECO:0008006" key="3">
    <source>
        <dbReference type="Google" id="ProtNLM"/>
    </source>
</evidence>
<organism evidence="1 2">
    <name type="scientific">Hasllibacter halocynthiae</name>
    <dbReference type="NCBI Taxonomy" id="595589"/>
    <lineage>
        <taxon>Bacteria</taxon>
        <taxon>Pseudomonadati</taxon>
        <taxon>Pseudomonadota</taxon>
        <taxon>Alphaproteobacteria</taxon>
        <taxon>Rhodobacterales</taxon>
        <taxon>Roseobacteraceae</taxon>
        <taxon>Hasllibacter</taxon>
    </lineage>
</organism>
<accession>A0A2T0X8S6</accession>
<protein>
    <recommendedName>
        <fullName evidence="3">DUF5076 domain-containing protein</fullName>
    </recommendedName>
</protein>
<gene>
    <name evidence="1" type="ORF">BCF33_0968</name>
</gene>
<dbReference type="Proteomes" id="UP000238801">
    <property type="component" value="Unassembled WGS sequence"/>
</dbReference>
<name>A0A2T0X8S6_9RHOB</name>
<dbReference type="AlphaFoldDB" id="A0A2T0X8S6"/>
<keyword evidence="2" id="KW-1185">Reference proteome</keyword>
<evidence type="ECO:0000313" key="1">
    <source>
        <dbReference type="EMBL" id="PRY95350.1"/>
    </source>
</evidence>